<dbReference type="InterPro" id="IPR054350">
    <property type="entry name" value="PurT/PurK_preATP-grasp"/>
</dbReference>
<dbReference type="InterPro" id="IPR016185">
    <property type="entry name" value="PreATP-grasp_dom_sf"/>
</dbReference>
<sequence length="379" mass="42428">MPGSFIGLLGGGQLARMLILAGHPLGFRFVVLDPDSEAPASQVGARHLAHSYTDKKALKELAEQCNLVTYEFENVDADSVEWLEKRVDLPQGSQLLRTAQHRLNEKKSIQNLGIGVTGFREVQTLPDLEKAFEEYGSVLLKTVSGGYDGKGQKRIRTEEEIRFAFEALHQEGIPLIAEEYQSFERELSVVVARSRFGEVRCFPVSENLHHQNILTICRIPARLSERVEKEANRIATCLAEGLGLVGVMGVEMFLLSDGDLLVNEIAPRPHNSGHFTLDACETSQFHQHLLAIAGWPLGPTELIKPTLMLNLIGEQQDKLLENLKRLPVGAKLHLYGKKEIRPGRKMGHLNLSMENQSQLLETLKQLQVWDGEFLDRMLT</sequence>
<proteinExistence type="inferred from homology"/>
<dbReference type="InterPro" id="IPR005875">
    <property type="entry name" value="PurK"/>
</dbReference>
<dbReference type="GO" id="GO:0016874">
    <property type="term" value="F:ligase activity"/>
    <property type="evidence" value="ECO:0007669"/>
    <property type="project" value="UniProtKB-KW"/>
</dbReference>
<evidence type="ECO:0000256" key="3">
    <source>
        <dbReference type="ARBA" id="ARBA00022755"/>
    </source>
</evidence>
<dbReference type="NCBIfam" id="NF004675">
    <property type="entry name" value="PRK06019.1-1"/>
    <property type="match status" value="1"/>
</dbReference>
<dbReference type="SUPFAM" id="SSF52440">
    <property type="entry name" value="PreATP-grasp domain"/>
    <property type="match status" value="1"/>
</dbReference>
<organism evidence="7">
    <name type="scientific">marine metagenome</name>
    <dbReference type="NCBI Taxonomy" id="408172"/>
    <lineage>
        <taxon>unclassified sequences</taxon>
        <taxon>metagenomes</taxon>
        <taxon>ecological metagenomes</taxon>
    </lineage>
</organism>
<keyword evidence="1" id="KW-0436">Ligase</keyword>
<evidence type="ECO:0000259" key="6">
    <source>
        <dbReference type="PROSITE" id="PS50975"/>
    </source>
</evidence>
<reference evidence="7" key="1">
    <citation type="submission" date="2018-05" db="EMBL/GenBank/DDBJ databases">
        <authorList>
            <person name="Lanie J.A."/>
            <person name="Ng W.-L."/>
            <person name="Kazmierczak K.M."/>
            <person name="Andrzejewski T.M."/>
            <person name="Davidsen T.M."/>
            <person name="Wayne K.J."/>
            <person name="Tettelin H."/>
            <person name="Glass J.I."/>
            <person name="Rusch D."/>
            <person name="Podicherti R."/>
            <person name="Tsui H.-C.T."/>
            <person name="Winkler M.E."/>
        </authorList>
    </citation>
    <scope>NUCLEOTIDE SEQUENCE</scope>
</reference>
<dbReference type="InterPro" id="IPR040686">
    <property type="entry name" value="PurK_C"/>
</dbReference>
<dbReference type="FunFam" id="3.40.50.20:FF:000016">
    <property type="entry name" value="N5-carboxyaminoimidazole ribonucleotide synthase"/>
    <property type="match status" value="1"/>
</dbReference>
<dbReference type="InterPro" id="IPR011054">
    <property type="entry name" value="Rudment_hybrid_motif"/>
</dbReference>
<dbReference type="GO" id="GO:0005524">
    <property type="term" value="F:ATP binding"/>
    <property type="evidence" value="ECO:0007669"/>
    <property type="project" value="UniProtKB-KW"/>
</dbReference>
<evidence type="ECO:0000256" key="1">
    <source>
        <dbReference type="ARBA" id="ARBA00022598"/>
    </source>
</evidence>
<dbReference type="InterPro" id="IPR011761">
    <property type="entry name" value="ATP-grasp"/>
</dbReference>
<gene>
    <name evidence="7" type="ORF">METZ01_LOCUS184684</name>
</gene>
<dbReference type="Pfam" id="PF22660">
    <property type="entry name" value="RS_preATP-grasp-like"/>
    <property type="match status" value="1"/>
</dbReference>
<dbReference type="PANTHER" id="PTHR11609:SF5">
    <property type="entry name" value="PHOSPHORIBOSYLAMINOIMIDAZOLE CARBOXYLASE"/>
    <property type="match status" value="1"/>
</dbReference>
<comment type="pathway">
    <text evidence="5">Purine metabolism.</text>
</comment>
<evidence type="ECO:0000256" key="2">
    <source>
        <dbReference type="ARBA" id="ARBA00022741"/>
    </source>
</evidence>
<dbReference type="GO" id="GO:0006189">
    <property type="term" value="P:'de novo' IMP biosynthetic process"/>
    <property type="evidence" value="ECO:0007669"/>
    <property type="project" value="InterPro"/>
</dbReference>
<feature type="domain" description="ATP-grasp" evidence="6">
    <location>
        <begin position="106"/>
        <end position="293"/>
    </location>
</feature>
<dbReference type="EMBL" id="UINC01037002">
    <property type="protein sequence ID" value="SVB31830.1"/>
    <property type="molecule type" value="Genomic_DNA"/>
</dbReference>
<protein>
    <recommendedName>
        <fullName evidence="6">ATP-grasp domain-containing protein</fullName>
    </recommendedName>
</protein>
<dbReference type="GO" id="GO:0005829">
    <property type="term" value="C:cytosol"/>
    <property type="evidence" value="ECO:0007669"/>
    <property type="project" value="TreeGrafter"/>
</dbReference>
<dbReference type="Gene3D" id="3.30.470.20">
    <property type="entry name" value="ATP-grasp fold, B domain"/>
    <property type="match status" value="1"/>
</dbReference>
<keyword evidence="2" id="KW-0547">Nucleotide-binding</keyword>
<dbReference type="FunFam" id="3.30.470.20:FF:000029">
    <property type="entry name" value="N5-carboxyaminoimidazole ribonucleotide synthase"/>
    <property type="match status" value="1"/>
</dbReference>
<keyword evidence="3" id="KW-0658">Purine biosynthesis</keyword>
<dbReference type="PANTHER" id="PTHR11609">
    <property type="entry name" value="PURINE BIOSYNTHESIS PROTEIN 6/7, PUR6/7"/>
    <property type="match status" value="1"/>
</dbReference>
<dbReference type="NCBIfam" id="NF004679">
    <property type="entry name" value="PRK06019.1-5"/>
    <property type="match status" value="1"/>
</dbReference>
<dbReference type="NCBIfam" id="TIGR01161">
    <property type="entry name" value="purK"/>
    <property type="match status" value="1"/>
</dbReference>
<dbReference type="Gene3D" id="3.40.50.20">
    <property type="match status" value="1"/>
</dbReference>
<accession>A0A382D072</accession>
<dbReference type="SUPFAM" id="SSF51246">
    <property type="entry name" value="Rudiment single hybrid motif"/>
    <property type="match status" value="1"/>
</dbReference>
<dbReference type="NCBIfam" id="NF004676">
    <property type="entry name" value="PRK06019.1-2"/>
    <property type="match status" value="1"/>
</dbReference>
<dbReference type="Gene3D" id="3.30.1490.20">
    <property type="entry name" value="ATP-grasp fold, A domain"/>
    <property type="match status" value="1"/>
</dbReference>
<dbReference type="Pfam" id="PF17769">
    <property type="entry name" value="PurK_C"/>
    <property type="match status" value="1"/>
</dbReference>
<dbReference type="Pfam" id="PF02222">
    <property type="entry name" value="ATP-grasp"/>
    <property type="match status" value="1"/>
</dbReference>
<dbReference type="InterPro" id="IPR003135">
    <property type="entry name" value="ATP-grasp_carboxylate-amine"/>
</dbReference>
<dbReference type="PROSITE" id="PS50975">
    <property type="entry name" value="ATP_GRASP"/>
    <property type="match status" value="1"/>
</dbReference>
<evidence type="ECO:0000256" key="5">
    <source>
        <dbReference type="ARBA" id="ARBA00025704"/>
    </source>
</evidence>
<dbReference type="InterPro" id="IPR013815">
    <property type="entry name" value="ATP_grasp_subdomain_1"/>
</dbReference>
<dbReference type="GO" id="GO:0004638">
    <property type="term" value="F:phosphoribosylaminoimidazole carboxylase activity"/>
    <property type="evidence" value="ECO:0007669"/>
    <property type="project" value="InterPro"/>
</dbReference>
<evidence type="ECO:0000313" key="7">
    <source>
        <dbReference type="EMBL" id="SVB31830.1"/>
    </source>
</evidence>
<evidence type="ECO:0000256" key="4">
    <source>
        <dbReference type="ARBA" id="ARBA00022840"/>
    </source>
</evidence>
<dbReference type="GO" id="GO:0046872">
    <property type="term" value="F:metal ion binding"/>
    <property type="evidence" value="ECO:0007669"/>
    <property type="project" value="InterPro"/>
</dbReference>
<dbReference type="SUPFAM" id="SSF56059">
    <property type="entry name" value="Glutathione synthetase ATP-binding domain-like"/>
    <property type="match status" value="1"/>
</dbReference>
<dbReference type="HAMAP" id="MF_01928">
    <property type="entry name" value="PurK"/>
    <property type="match status" value="1"/>
</dbReference>
<dbReference type="AlphaFoldDB" id="A0A382D072"/>
<name>A0A382D072_9ZZZZ</name>
<keyword evidence="4" id="KW-0067">ATP-binding</keyword>